<comment type="caution">
    <text evidence="1">The sequence shown here is derived from an EMBL/GenBank/DDBJ whole genome shotgun (WGS) entry which is preliminary data.</text>
</comment>
<proteinExistence type="predicted"/>
<dbReference type="RefSeq" id="WP_241512617.1">
    <property type="nucleotide sequence ID" value="NZ_JAFEJT020000001.1"/>
</dbReference>
<reference evidence="1 2" key="1">
    <citation type="journal article" date="2021" name="Environ. Microbiol.">
        <title>Genetic insights into the dark matter of the mammalian gut microbiota through targeted genome reconstruction.</title>
        <authorList>
            <person name="Lugli G.A."/>
            <person name="Alessandri G."/>
            <person name="Milani C."/>
            <person name="Viappiani A."/>
            <person name="Fontana F."/>
            <person name="Tarracchini C."/>
            <person name="Mancabelli L."/>
            <person name="Argentini C."/>
            <person name="Ruiz L."/>
            <person name="Margolles A."/>
            <person name="van Sinderen D."/>
            <person name="Turroni F."/>
            <person name="Ventura M."/>
        </authorList>
    </citation>
    <scope>NUCLEOTIDE SEQUENCE [LARGE SCALE GENOMIC DNA]</scope>
    <source>
        <strain evidence="1 2">MA1</strain>
    </source>
</reference>
<organism evidence="1 2">
    <name type="scientific">Bifidobacterium amazonense</name>
    <dbReference type="NCBI Taxonomy" id="2809027"/>
    <lineage>
        <taxon>Bacteria</taxon>
        <taxon>Bacillati</taxon>
        <taxon>Actinomycetota</taxon>
        <taxon>Actinomycetes</taxon>
        <taxon>Bifidobacteriales</taxon>
        <taxon>Bifidobacteriaceae</taxon>
        <taxon>Bifidobacterium</taxon>
    </lineage>
</organism>
<keyword evidence="2" id="KW-1185">Reference proteome</keyword>
<protein>
    <submittedName>
        <fullName evidence="1">Uncharacterized protein</fullName>
    </submittedName>
</protein>
<sequence length="61" mass="6791">MGLDWSVELNTVLRQALTDNGMPFRVTGKNQLSAEARRQAEAHEGATFSSVDDLMRNLQNV</sequence>
<dbReference type="EMBL" id="JAFEJT020000001">
    <property type="protein sequence ID" value="MCH9274785.1"/>
    <property type="molecule type" value="Genomic_DNA"/>
</dbReference>
<evidence type="ECO:0000313" key="2">
    <source>
        <dbReference type="Proteomes" id="UP000710815"/>
    </source>
</evidence>
<name>A0ABS9VRQ5_9BIFI</name>
<accession>A0ABS9VRQ5</accession>
<gene>
    <name evidence="1" type="ORF">JS533_000555</name>
</gene>
<reference evidence="1 2" key="2">
    <citation type="journal article" date="2021" name="Syst. Appl. Microbiol.">
        <title>Phylogenetic classification of ten novel species belonging to the genus Bifidobacterium comprising B. phasiani sp. nov., B. pongonis sp. nov., B. saguinibicoloris sp. nov., B. colobi sp. nov., B. simiiventris sp. nov., B. santillanense sp. nov., B. miconis sp. nov., B. amazonense sp. nov., B. pluvialisilvae sp. nov., and B. miconisargentati sp. nov.</title>
        <authorList>
            <person name="Lugli G.A."/>
            <person name="Calvete-Torre I."/>
            <person name="Alessandri G."/>
            <person name="Milani C."/>
            <person name="Turroni F."/>
            <person name="Laiolo P."/>
            <person name="Ossiprandi M.C."/>
            <person name="Margolles A."/>
            <person name="Ruiz L."/>
            <person name="Ventura M."/>
        </authorList>
    </citation>
    <scope>NUCLEOTIDE SEQUENCE [LARGE SCALE GENOMIC DNA]</scope>
    <source>
        <strain evidence="1 2">MA1</strain>
    </source>
</reference>
<evidence type="ECO:0000313" key="1">
    <source>
        <dbReference type="EMBL" id="MCH9274785.1"/>
    </source>
</evidence>
<dbReference type="Proteomes" id="UP000710815">
    <property type="component" value="Unassembled WGS sequence"/>
</dbReference>